<comment type="similarity">
    <text evidence="1">Belongs to the Nudix hydrolase family.</text>
</comment>
<sequence length="389" mass="43802">MSFLVSLSLYPFWFIPASNSPCFNQDSIGLGVMDLNLIDAKSVFVSNLIGPKRILSFSTSNFMSSSLKVSPLLCSYKGTSQEAACLSSSEGAVTLIGQEKYGVETYSYRFDGANGRNPSIFFREKRVLDGFNDEYGGVVVNPEKLPFNTNVFASTLRSSLSTWRREGKKGIWLKLPLEKCDLVPIAVREGFQYHHAEAGYVMMTYWIPNEPCMLPANATHQVGVGGFVMNHKNEVLVVQEKHCAPDLVGLWKLPTGFILESEEIFTGAVREVKEETGISTEFLEVIAFRHAHNVAFEKSDLFFIFQAAKWMPLMEFVEQPLIKGDNMFKKIIDMCIARIGKRYCGLSVHKVISKFDNRLSSLYYNVVDHQTHGCSDDYRSTPILEQQIN</sequence>
<dbReference type="CDD" id="cd04670">
    <property type="entry name" value="NUDIX_ASFGF2_Nudt6"/>
    <property type="match status" value="1"/>
</dbReference>
<name>A0AA35YHV2_LACSI</name>
<keyword evidence="2" id="KW-0479">Metal-binding</keyword>
<dbReference type="GO" id="GO:0051287">
    <property type="term" value="F:NAD binding"/>
    <property type="evidence" value="ECO:0007669"/>
    <property type="project" value="TreeGrafter"/>
</dbReference>
<dbReference type="FunFam" id="3.40.630.30:FF:000016">
    <property type="entry name" value="nudix hydrolase 2"/>
    <property type="match status" value="1"/>
</dbReference>
<dbReference type="PANTHER" id="PTHR13994">
    <property type="entry name" value="NUDIX HYDROLASE RELATED"/>
    <property type="match status" value="1"/>
</dbReference>
<dbReference type="InterPro" id="IPR003293">
    <property type="entry name" value="Nudix_hydrolase6-like"/>
</dbReference>
<evidence type="ECO:0000259" key="5">
    <source>
        <dbReference type="PROSITE" id="PS51462"/>
    </source>
</evidence>
<dbReference type="PANTHER" id="PTHR13994:SF13">
    <property type="entry name" value="FI03680P"/>
    <property type="match status" value="1"/>
</dbReference>
<evidence type="ECO:0000313" key="7">
    <source>
        <dbReference type="Proteomes" id="UP001177003"/>
    </source>
</evidence>
<dbReference type="GO" id="GO:0046872">
    <property type="term" value="F:metal ion binding"/>
    <property type="evidence" value="ECO:0007669"/>
    <property type="project" value="UniProtKB-KW"/>
</dbReference>
<evidence type="ECO:0000256" key="4">
    <source>
        <dbReference type="SAM" id="SignalP"/>
    </source>
</evidence>
<evidence type="ECO:0000313" key="6">
    <source>
        <dbReference type="EMBL" id="CAI9274268.1"/>
    </source>
</evidence>
<dbReference type="InterPro" id="IPR020084">
    <property type="entry name" value="NUDIX_hydrolase_CS"/>
</dbReference>
<gene>
    <name evidence="6" type="ORF">LSALG_LOCUS14357</name>
</gene>
<evidence type="ECO:0000256" key="1">
    <source>
        <dbReference type="ARBA" id="ARBA00005582"/>
    </source>
</evidence>
<proteinExistence type="inferred from homology"/>
<dbReference type="PROSITE" id="PS00893">
    <property type="entry name" value="NUDIX_BOX"/>
    <property type="match status" value="1"/>
</dbReference>
<dbReference type="Proteomes" id="UP001177003">
    <property type="component" value="Chromosome 3"/>
</dbReference>
<dbReference type="SUPFAM" id="SSF55811">
    <property type="entry name" value="Nudix"/>
    <property type="match status" value="1"/>
</dbReference>
<reference evidence="6" key="1">
    <citation type="submission" date="2023-04" db="EMBL/GenBank/DDBJ databases">
        <authorList>
            <person name="Vijverberg K."/>
            <person name="Xiong W."/>
            <person name="Schranz E."/>
        </authorList>
    </citation>
    <scope>NUCLEOTIDE SEQUENCE</scope>
</reference>
<dbReference type="FunFam" id="3.90.79.10:FF:000015">
    <property type="entry name" value="Nudix hydrolase 8"/>
    <property type="match status" value="1"/>
</dbReference>
<dbReference type="PROSITE" id="PS51462">
    <property type="entry name" value="NUDIX"/>
    <property type="match status" value="1"/>
</dbReference>
<keyword evidence="3" id="KW-0378">Hydrolase</keyword>
<evidence type="ECO:0000256" key="3">
    <source>
        <dbReference type="ARBA" id="ARBA00022801"/>
    </source>
</evidence>
<feature type="chain" id="PRO_5041427515" description="Nudix hydrolase domain-containing protein" evidence="4">
    <location>
        <begin position="20"/>
        <end position="389"/>
    </location>
</feature>
<protein>
    <recommendedName>
        <fullName evidence="5">Nudix hydrolase domain-containing protein</fullName>
    </recommendedName>
</protein>
<organism evidence="6 7">
    <name type="scientific">Lactuca saligna</name>
    <name type="common">Willowleaf lettuce</name>
    <dbReference type="NCBI Taxonomy" id="75948"/>
    <lineage>
        <taxon>Eukaryota</taxon>
        <taxon>Viridiplantae</taxon>
        <taxon>Streptophyta</taxon>
        <taxon>Embryophyta</taxon>
        <taxon>Tracheophyta</taxon>
        <taxon>Spermatophyta</taxon>
        <taxon>Magnoliopsida</taxon>
        <taxon>eudicotyledons</taxon>
        <taxon>Gunneridae</taxon>
        <taxon>Pentapetalae</taxon>
        <taxon>asterids</taxon>
        <taxon>campanulids</taxon>
        <taxon>Asterales</taxon>
        <taxon>Asteraceae</taxon>
        <taxon>Cichorioideae</taxon>
        <taxon>Cichorieae</taxon>
        <taxon>Lactucinae</taxon>
        <taxon>Lactuca</taxon>
    </lineage>
</organism>
<dbReference type="EMBL" id="OX465079">
    <property type="protein sequence ID" value="CAI9274268.1"/>
    <property type="molecule type" value="Genomic_DNA"/>
</dbReference>
<dbReference type="AlphaFoldDB" id="A0AA35YHV2"/>
<evidence type="ECO:0000256" key="2">
    <source>
        <dbReference type="ARBA" id="ARBA00022723"/>
    </source>
</evidence>
<keyword evidence="7" id="KW-1185">Reference proteome</keyword>
<dbReference type="InterPro" id="IPR000086">
    <property type="entry name" value="NUDIX_hydrolase_dom"/>
</dbReference>
<feature type="domain" description="Nudix hydrolase" evidence="5">
    <location>
        <begin position="219"/>
        <end position="368"/>
    </location>
</feature>
<dbReference type="Gene3D" id="3.40.630.30">
    <property type="match status" value="1"/>
</dbReference>
<feature type="signal peptide" evidence="4">
    <location>
        <begin position="1"/>
        <end position="19"/>
    </location>
</feature>
<dbReference type="Pfam" id="PF00293">
    <property type="entry name" value="NUDIX"/>
    <property type="match status" value="1"/>
</dbReference>
<dbReference type="GO" id="GO:0047631">
    <property type="term" value="F:ADP-ribose diphosphatase activity"/>
    <property type="evidence" value="ECO:0007669"/>
    <property type="project" value="TreeGrafter"/>
</dbReference>
<dbReference type="GO" id="GO:0035529">
    <property type="term" value="F:NADH pyrophosphatase activity"/>
    <property type="evidence" value="ECO:0007669"/>
    <property type="project" value="TreeGrafter"/>
</dbReference>
<dbReference type="Pfam" id="PF18290">
    <property type="entry name" value="Nudix_hydro"/>
    <property type="match status" value="1"/>
</dbReference>
<dbReference type="InterPro" id="IPR015797">
    <property type="entry name" value="NUDIX_hydrolase-like_dom_sf"/>
</dbReference>
<dbReference type="InterPro" id="IPR040618">
    <property type="entry name" value="Pre-Nudix"/>
</dbReference>
<keyword evidence="4" id="KW-0732">Signal</keyword>
<dbReference type="PRINTS" id="PR01356">
    <property type="entry name" value="GFGPROTEIN"/>
</dbReference>
<dbReference type="Gene3D" id="3.90.79.10">
    <property type="entry name" value="Nucleoside Triphosphate Pyrophosphohydrolase"/>
    <property type="match status" value="1"/>
</dbReference>
<accession>A0AA35YHV2</accession>